<feature type="domain" description="Glycosyltransferase RgtA/B/C/D-like" evidence="9">
    <location>
        <begin position="83"/>
        <end position="245"/>
    </location>
</feature>
<dbReference type="PANTHER" id="PTHR33908:SF11">
    <property type="entry name" value="MEMBRANE PROTEIN"/>
    <property type="match status" value="1"/>
</dbReference>
<evidence type="ECO:0000313" key="11">
    <source>
        <dbReference type="Proteomes" id="UP000678237"/>
    </source>
</evidence>
<evidence type="ECO:0000256" key="7">
    <source>
        <dbReference type="ARBA" id="ARBA00023136"/>
    </source>
</evidence>
<gene>
    <name evidence="10" type="ORF">J4203_06985</name>
</gene>
<keyword evidence="3 10" id="KW-0328">Glycosyltransferase</keyword>
<dbReference type="EC" id="2.4.-.-" evidence="10"/>
<feature type="transmembrane region" description="Helical" evidence="8">
    <location>
        <begin position="231"/>
        <end position="247"/>
    </location>
</feature>
<evidence type="ECO:0000256" key="1">
    <source>
        <dbReference type="ARBA" id="ARBA00004651"/>
    </source>
</evidence>
<dbReference type="Proteomes" id="UP000678237">
    <property type="component" value="Unassembled WGS sequence"/>
</dbReference>
<keyword evidence="4 10" id="KW-0808">Transferase</keyword>
<evidence type="ECO:0000259" key="9">
    <source>
        <dbReference type="Pfam" id="PF13231"/>
    </source>
</evidence>
<dbReference type="AlphaFoldDB" id="A0A8T4L8J8"/>
<feature type="transmembrane region" description="Helical" evidence="8">
    <location>
        <begin position="305"/>
        <end position="323"/>
    </location>
</feature>
<name>A0A8T4L8J8_9ARCH</name>
<protein>
    <submittedName>
        <fullName evidence="10">Glycosyltransferase family 39 protein</fullName>
        <ecNumber evidence="10">2.4.-.-</ecNumber>
    </submittedName>
</protein>
<keyword evidence="5 8" id="KW-0812">Transmembrane</keyword>
<keyword evidence="6 8" id="KW-1133">Transmembrane helix</keyword>
<feature type="transmembrane region" description="Helical" evidence="8">
    <location>
        <begin position="198"/>
        <end position="219"/>
    </location>
</feature>
<feature type="transmembrane region" description="Helical" evidence="8">
    <location>
        <begin position="335"/>
        <end position="358"/>
    </location>
</feature>
<dbReference type="GO" id="GO:0016763">
    <property type="term" value="F:pentosyltransferase activity"/>
    <property type="evidence" value="ECO:0007669"/>
    <property type="project" value="TreeGrafter"/>
</dbReference>
<feature type="transmembrane region" description="Helical" evidence="8">
    <location>
        <begin position="395"/>
        <end position="416"/>
    </location>
</feature>
<reference evidence="10" key="2">
    <citation type="submission" date="2021-05" db="EMBL/GenBank/DDBJ databases">
        <title>Protein family content uncovers lineage relationships and bacterial pathway maintenance mechanisms in DPANN archaea.</title>
        <authorList>
            <person name="Castelle C.J."/>
            <person name="Meheust R."/>
            <person name="Jaffe A.L."/>
            <person name="Seitz K."/>
            <person name="Gong X."/>
            <person name="Baker B.J."/>
            <person name="Banfield J.F."/>
        </authorList>
    </citation>
    <scope>NUCLEOTIDE SEQUENCE</scope>
    <source>
        <strain evidence="10">RIFCSPLOWO2_01_FULL_58_19</strain>
    </source>
</reference>
<dbReference type="InterPro" id="IPR050297">
    <property type="entry name" value="LipidA_mod_glycosyltrf_83"/>
</dbReference>
<evidence type="ECO:0000313" key="10">
    <source>
        <dbReference type="EMBL" id="MBS3063578.1"/>
    </source>
</evidence>
<dbReference type="Pfam" id="PF13231">
    <property type="entry name" value="PMT_2"/>
    <property type="match status" value="1"/>
</dbReference>
<dbReference type="InterPro" id="IPR038731">
    <property type="entry name" value="RgtA/B/C-like"/>
</dbReference>
<keyword evidence="2" id="KW-1003">Cell membrane</keyword>
<comment type="caution">
    <text evidence="10">The sequence shown here is derived from an EMBL/GenBank/DDBJ whole genome shotgun (WGS) entry which is preliminary data.</text>
</comment>
<evidence type="ECO:0000256" key="8">
    <source>
        <dbReference type="SAM" id="Phobius"/>
    </source>
</evidence>
<dbReference type="EMBL" id="JAGVWE010000006">
    <property type="protein sequence ID" value="MBS3063578.1"/>
    <property type="molecule type" value="Genomic_DNA"/>
</dbReference>
<keyword evidence="7 8" id="KW-0472">Membrane</keyword>
<dbReference type="PANTHER" id="PTHR33908">
    <property type="entry name" value="MANNOSYLTRANSFERASE YKCB-RELATED"/>
    <property type="match status" value="1"/>
</dbReference>
<accession>A0A8T4L8J8</accession>
<feature type="transmembrane region" description="Helical" evidence="8">
    <location>
        <begin position="161"/>
        <end position="178"/>
    </location>
</feature>
<evidence type="ECO:0000256" key="2">
    <source>
        <dbReference type="ARBA" id="ARBA00022475"/>
    </source>
</evidence>
<evidence type="ECO:0000256" key="6">
    <source>
        <dbReference type="ARBA" id="ARBA00022989"/>
    </source>
</evidence>
<proteinExistence type="predicted"/>
<reference evidence="10" key="1">
    <citation type="submission" date="2021-03" db="EMBL/GenBank/DDBJ databases">
        <authorList>
            <person name="Jaffe A."/>
        </authorList>
    </citation>
    <scope>NUCLEOTIDE SEQUENCE</scope>
    <source>
        <strain evidence="10">RIFCSPLOWO2_01_FULL_58_19</strain>
    </source>
</reference>
<dbReference type="GO" id="GO:0008610">
    <property type="term" value="P:lipid biosynthetic process"/>
    <property type="evidence" value="ECO:0007669"/>
    <property type="project" value="UniProtKB-ARBA"/>
</dbReference>
<feature type="transmembrane region" description="Helical" evidence="8">
    <location>
        <begin position="108"/>
        <end position="126"/>
    </location>
</feature>
<comment type="subcellular location">
    <subcellularLocation>
        <location evidence="1">Cell membrane</location>
        <topology evidence="1">Multi-pass membrane protein</topology>
    </subcellularLocation>
</comment>
<evidence type="ECO:0000256" key="4">
    <source>
        <dbReference type="ARBA" id="ARBA00022679"/>
    </source>
</evidence>
<organism evidence="10 11">
    <name type="scientific">Candidatus Iainarchaeum sp</name>
    <dbReference type="NCBI Taxonomy" id="3101447"/>
    <lineage>
        <taxon>Archaea</taxon>
        <taxon>Candidatus Iainarchaeota</taxon>
        <taxon>Candidatus Iainarchaeia</taxon>
        <taxon>Candidatus Iainarchaeales</taxon>
        <taxon>Candidatus Iainarchaeaceae</taxon>
        <taxon>Candidatus Iainarchaeum</taxon>
    </lineage>
</organism>
<evidence type="ECO:0000256" key="5">
    <source>
        <dbReference type="ARBA" id="ARBA00022692"/>
    </source>
</evidence>
<dbReference type="GO" id="GO:0005886">
    <property type="term" value="C:plasma membrane"/>
    <property type="evidence" value="ECO:0007669"/>
    <property type="project" value="UniProtKB-SubCell"/>
</dbReference>
<evidence type="ECO:0000256" key="3">
    <source>
        <dbReference type="ARBA" id="ARBA00022676"/>
    </source>
</evidence>
<sequence length="426" mass="48104">MSAFNRREWQAITVILVLALTLRVFTAWPDAPIPNQAQIFRGFDETSVFEYIEHFVLEKRQLLNYPYLQQPLGRYHWWADAGQPPLYFFLMALFAQALCCMDANGWVLALHLPTLAFSVLTVFLVMHIARQVFPKPGWLALAAGLYAALQPTRIFLTSNLHNIGLAYFLVTVFVYFLVKRQKPLTPRDLFITGLLMGLGIWTRYTTLVTVPFAALWFYLNRQRLGNWKRNLALALGVALVVALPHFLSNLAVYGKPLSAGTAVALTDYQKPSPGLPTLEEFKTILPAFFTSFWYHNHPATALSEYPVYAGLLVFTLLALAGLAKYVQERKALGALPWNFFVSSLAMCGAILLVLFHALMTTYFNAEGRRLLNAVPSVSIFFPLGLYWLGKEKKVAGWDLGLLLVAGLLLVMAYFNWQTFFDPGFVK</sequence>
<feature type="transmembrane region" description="Helical" evidence="8">
    <location>
        <begin position="370"/>
        <end position="388"/>
    </location>
</feature>